<name>A0A1I0AYG8_9BACI</name>
<organism evidence="4 5">
    <name type="scientific">Salinibacillus kushneri</name>
    <dbReference type="NCBI Taxonomy" id="237682"/>
    <lineage>
        <taxon>Bacteria</taxon>
        <taxon>Bacillati</taxon>
        <taxon>Bacillota</taxon>
        <taxon>Bacilli</taxon>
        <taxon>Bacillales</taxon>
        <taxon>Bacillaceae</taxon>
        <taxon>Salinibacillus</taxon>
    </lineage>
</organism>
<evidence type="ECO:0000256" key="1">
    <source>
        <dbReference type="SAM" id="Phobius"/>
    </source>
</evidence>
<feature type="transmembrane region" description="Helical" evidence="1">
    <location>
        <begin position="95"/>
        <end position="112"/>
    </location>
</feature>
<keyword evidence="5" id="KW-1185">Reference proteome</keyword>
<dbReference type="Pfam" id="PF09922">
    <property type="entry name" value="LiaF-like_C"/>
    <property type="match status" value="1"/>
</dbReference>
<feature type="transmembrane region" description="Helical" evidence="1">
    <location>
        <begin position="37"/>
        <end position="55"/>
    </location>
</feature>
<protein>
    <submittedName>
        <fullName evidence="4">Lia operon protein LiaF</fullName>
    </submittedName>
</protein>
<dbReference type="InterPro" id="IPR054331">
    <property type="entry name" value="LiaF_TM"/>
</dbReference>
<proteinExistence type="predicted"/>
<dbReference type="InterPro" id="IPR024425">
    <property type="entry name" value="LiaF-like_C"/>
</dbReference>
<evidence type="ECO:0000259" key="3">
    <source>
        <dbReference type="Pfam" id="PF22570"/>
    </source>
</evidence>
<dbReference type="Pfam" id="PF22570">
    <property type="entry name" value="LiaF-TM"/>
    <property type="match status" value="1"/>
</dbReference>
<gene>
    <name evidence="4" type="ORF">SAMN05421676_102302</name>
</gene>
<feature type="transmembrane region" description="Helical" evidence="1">
    <location>
        <begin position="7"/>
        <end position="25"/>
    </location>
</feature>
<sequence>MKSRGSVTILLSFILITVGIILFLENFNIISVEISNVIARNWPILFVILGLKWFIDSFRTNKGGSWAFGSFLAIYGLLVVLGNYDIISFDFGDIWELWPLLLIYIGLHFLFFTNRKYKKGHGVKVTIDSDHSRMKNNHSFVGSHSFNEENWTVEPLDIWSGVGDYYFDFTKAYIPNTNTPITVRGWIGDIRMLLPEDLPFKVDATTNVGEIKVLDQEASGMTKNLTFQSSDYGQAAQKLTIQLDLQVGDIRIDRV</sequence>
<evidence type="ECO:0000259" key="2">
    <source>
        <dbReference type="Pfam" id="PF09922"/>
    </source>
</evidence>
<evidence type="ECO:0000313" key="4">
    <source>
        <dbReference type="EMBL" id="SES99486.1"/>
    </source>
</evidence>
<dbReference type="NCBIfam" id="NF040535">
    <property type="entry name" value="LiaF_C_term"/>
    <property type="match status" value="1"/>
</dbReference>
<accession>A0A1I0AYG8</accession>
<keyword evidence="1" id="KW-0472">Membrane</keyword>
<dbReference type="AlphaFoldDB" id="A0A1I0AYG8"/>
<dbReference type="InterPro" id="IPR016975">
    <property type="entry name" value="Cell_wall_LiaF"/>
</dbReference>
<evidence type="ECO:0000313" key="5">
    <source>
        <dbReference type="Proteomes" id="UP000199095"/>
    </source>
</evidence>
<reference evidence="5" key="1">
    <citation type="submission" date="2016-10" db="EMBL/GenBank/DDBJ databases">
        <authorList>
            <person name="Varghese N."/>
            <person name="Submissions S."/>
        </authorList>
    </citation>
    <scope>NUCLEOTIDE SEQUENCE [LARGE SCALE GENOMIC DNA]</scope>
    <source>
        <strain evidence="5">CGMCC 1.3566</strain>
    </source>
</reference>
<dbReference type="OrthoDB" id="1953204at2"/>
<feature type="domain" description="Cell wall-active antibiotics response LiaF-like C-terminal" evidence="2">
    <location>
        <begin position="140"/>
        <end position="252"/>
    </location>
</feature>
<dbReference type="RefSeq" id="WP_093132164.1">
    <property type="nucleotide sequence ID" value="NZ_FOHJ01000002.1"/>
</dbReference>
<keyword evidence="1" id="KW-0812">Transmembrane</keyword>
<keyword evidence="1" id="KW-1133">Transmembrane helix</keyword>
<dbReference type="Proteomes" id="UP000199095">
    <property type="component" value="Unassembled WGS sequence"/>
</dbReference>
<dbReference type="PIRSF" id="PIRSF031509">
    <property type="entry name" value="Cell_wall_LiaF/YvqF"/>
    <property type="match status" value="1"/>
</dbReference>
<dbReference type="STRING" id="237682.SAMN05421676_102302"/>
<feature type="transmembrane region" description="Helical" evidence="1">
    <location>
        <begin position="67"/>
        <end position="89"/>
    </location>
</feature>
<dbReference type="InterPro" id="IPR047793">
    <property type="entry name" value="LiaF_C"/>
</dbReference>
<dbReference type="EMBL" id="FOHJ01000002">
    <property type="protein sequence ID" value="SES99486.1"/>
    <property type="molecule type" value="Genomic_DNA"/>
</dbReference>
<feature type="domain" description="LiaF transmembrane" evidence="3">
    <location>
        <begin position="13"/>
        <end position="116"/>
    </location>
</feature>
<dbReference type="GO" id="GO:0016020">
    <property type="term" value="C:membrane"/>
    <property type="evidence" value="ECO:0007669"/>
    <property type="project" value="InterPro"/>
</dbReference>